<organism evidence="1 2">
    <name type="scientific">Maylandia zebra</name>
    <name type="common">zebra mbuna</name>
    <dbReference type="NCBI Taxonomy" id="106582"/>
    <lineage>
        <taxon>Eukaryota</taxon>
        <taxon>Metazoa</taxon>
        <taxon>Chordata</taxon>
        <taxon>Craniata</taxon>
        <taxon>Vertebrata</taxon>
        <taxon>Euteleostomi</taxon>
        <taxon>Actinopterygii</taxon>
        <taxon>Neopterygii</taxon>
        <taxon>Teleostei</taxon>
        <taxon>Neoteleostei</taxon>
        <taxon>Acanthomorphata</taxon>
        <taxon>Ovalentaria</taxon>
        <taxon>Cichlomorphae</taxon>
        <taxon>Cichliformes</taxon>
        <taxon>Cichlidae</taxon>
        <taxon>African cichlids</taxon>
        <taxon>Pseudocrenilabrinae</taxon>
        <taxon>Haplochromini</taxon>
        <taxon>Maylandia</taxon>
        <taxon>Maylandia zebra complex</taxon>
    </lineage>
</organism>
<dbReference type="Proteomes" id="UP000265160">
    <property type="component" value="LG22"/>
</dbReference>
<reference evidence="1" key="2">
    <citation type="submission" date="2025-08" db="UniProtKB">
        <authorList>
            <consortium name="Ensembl"/>
        </authorList>
    </citation>
    <scope>IDENTIFICATION</scope>
</reference>
<dbReference type="Ensembl" id="ENSMZET00005000993.1">
    <property type="protein sequence ID" value="ENSMZEP00005000915.1"/>
    <property type="gene ID" value="ENSMZEG00005000806.1"/>
</dbReference>
<evidence type="ECO:0000313" key="1">
    <source>
        <dbReference type="Ensembl" id="ENSMZEP00005000915.1"/>
    </source>
</evidence>
<sequence length="55" mass="6054">MFDNECVWCRQKPACGGNVMVWGCFAALDTGQLTAIRLFSDDTTNPTSRPKVVCV</sequence>
<dbReference type="AlphaFoldDB" id="A0A3P9AT68"/>
<protein>
    <submittedName>
        <fullName evidence="1">Uncharacterized protein</fullName>
    </submittedName>
</protein>
<name>A0A3P9AT68_9CICH</name>
<reference evidence="1 2" key="1">
    <citation type="journal article" date="2014" name="Nature">
        <title>The genomic substrate for adaptive radiation in African cichlid fish.</title>
        <authorList>
            <person name="Brawand D."/>
            <person name="Wagner C.E."/>
            <person name="Li Y.I."/>
            <person name="Malinsky M."/>
            <person name="Keller I."/>
            <person name="Fan S."/>
            <person name="Simakov O."/>
            <person name="Ng A.Y."/>
            <person name="Lim Z.W."/>
            <person name="Bezault E."/>
            <person name="Turner-Maier J."/>
            <person name="Johnson J."/>
            <person name="Alcazar R."/>
            <person name="Noh H.J."/>
            <person name="Russell P."/>
            <person name="Aken B."/>
            <person name="Alfoldi J."/>
            <person name="Amemiya C."/>
            <person name="Azzouzi N."/>
            <person name="Baroiller J.F."/>
            <person name="Barloy-Hubler F."/>
            <person name="Berlin A."/>
            <person name="Bloomquist R."/>
            <person name="Carleton K.L."/>
            <person name="Conte M.A."/>
            <person name="D'Cotta H."/>
            <person name="Eshel O."/>
            <person name="Gaffney L."/>
            <person name="Galibert F."/>
            <person name="Gante H.F."/>
            <person name="Gnerre S."/>
            <person name="Greuter L."/>
            <person name="Guyon R."/>
            <person name="Haddad N.S."/>
            <person name="Haerty W."/>
            <person name="Harris R.M."/>
            <person name="Hofmann H.A."/>
            <person name="Hourlier T."/>
            <person name="Hulata G."/>
            <person name="Jaffe D.B."/>
            <person name="Lara M."/>
            <person name="Lee A.P."/>
            <person name="MacCallum I."/>
            <person name="Mwaiko S."/>
            <person name="Nikaido M."/>
            <person name="Nishihara H."/>
            <person name="Ozouf-Costaz C."/>
            <person name="Penman D.J."/>
            <person name="Przybylski D."/>
            <person name="Rakotomanga M."/>
            <person name="Renn S.C.P."/>
            <person name="Ribeiro F.J."/>
            <person name="Ron M."/>
            <person name="Salzburger W."/>
            <person name="Sanchez-Pulido L."/>
            <person name="Santos M.E."/>
            <person name="Searle S."/>
            <person name="Sharpe T."/>
            <person name="Swofford R."/>
            <person name="Tan F.J."/>
            <person name="Williams L."/>
            <person name="Young S."/>
            <person name="Yin S."/>
            <person name="Okada N."/>
            <person name="Kocher T.D."/>
            <person name="Miska E.A."/>
            <person name="Lander E.S."/>
            <person name="Venkatesh B."/>
            <person name="Fernald R.D."/>
            <person name="Meyer A."/>
            <person name="Ponting C.P."/>
            <person name="Streelman J.T."/>
            <person name="Lindblad-Toh K."/>
            <person name="Seehausen O."/>
            <person name="Di Palma F."/>
        </authorList>
    </citation>
    <scope>NUCLEOTIDE SEQUENCE</scope>
</reference>
<accession>A0A3P9AT68</accession>
<evidence type="ECO:0000313" key="2">
    <source>
        <dbReference type="Proteomes" id="UP000265160"/>
    </source>
</evidence>
<proteinExistence type="predicted"/>
<reference evidence="1" key="3">
    <citation type="submission" date="2025-09" db="UniProtKB">
        <authorList>
            <consortium name="Ensembl"/>
        </authorList>
    </citation>
    <scope>IDENTIFICATION</scope>
</reference>
<keyword evidence="2" id="KW-1185">Reference proteome</keyword>